<dbReference type="OrthoDB" id="441039at2759"/>
<organism evidence="3 4">
    <name type="scientific">Polarella glacialis</name>
    <name type="common">Dinoflagellate</name>
    <dbReference type="NCBI Taxonomy" id="89957"/>
    <lineage>
        <taxon>Eukaryota</taxon>
        <taxon>Sar</taxon>
        <taxon>Alveolata</taxon>
        <taxon>Dinophyceae</taxon>
        <taxon>Suessiales</taxon>
        <taxon>Suessiaceae</taxon>
        <taxon>Polarella</taxon>
    </lineage>
</organism>
<feature type="compositionally biased region" description="Acidic residues" evidence="2">
    <location>
        <begin position="138"/>
        <end position="163"/>
    </location>
</feature>
<evidence type="ECO:0000256" key="2">
    <source>
        <dbReference type="SAM" id="MobiDB-lite"/>
    </source>
</evidence>
<evidence type="ECO:0000256" key="1">
    <source>
        <dbReference type="PROSITE-ProRule" id="PRU00708"/>
    </source>
</evidence>
<feature type="repeat" description="PPR" evidence="1">
    <location>
        <begin position="579"/>
        <end position="613"/>
    </location>
</feature>
<proteinExistence type="predicted"/>
<feature type="compositionally biased region" description="Basic and acidic residues" evidence="2">
    <location>
        <begin position="95"/>
        <end position="110"/>
    </location>
</feature>
<dbReference type="OMA" id="IIKCYVE"/>
<dbReference type="GO" id="GO:0005739">
    <property type="term" value="C:mitochondrion"/>
    <property type="evidence" value="ECO:0007669"/>
    <property type="project" value="TreeGrafter"/>
</dbReference>
<dbReference type="PANTHER" id="PTHR47934:SF6">
    <property type="entry name" value="MITOCHONDRIAL GROUP I INTRON SPLICING FACTOR CCM1-RELATED"/>
    <property type="match status" value="1"/>
</dbReference>
<dbReference type="InterPro" id="IPR002885">
    <property type="entry name" value="PPR_rpt"/>
</dbReference>
<gene>
    <name evidence="3" type="ORF">PGLA1383_LOCUS16036</name>
</gene>
<feature type="repeat" description="PPR" evidence="1">
    <location>
        <begin position="261"/>
        <end position="295"/>
    </location>
</feature>
<feature type="region of interest" description="Disordered" evidence="2">
    <location>
        <begin position="61"/>
        <end position="163"/>
    </location>
</feature>
<feature type="repeat" description="PPR" evidence="1">
    <location>
        <begin position="544"/>
        <end position="578"/>
    </location>
</feature>
<dbReference type="Pfam" id="PF01535">
    <property type="entry name" value="PPR"/>
    <property type="match status" value="1"/>
</dbReference>
<dbReference type="PROSITE" id="PS51375">
    <property type="entry name" value="PPR"/>
    <property type="match status" value="8"/>
</dbReference>
<dbReference type="PANTHER" id="PTHR47934">
    <property type="entry name" value="PENTATRICOPEPTIDE REPEAT-CONTAINING PROTEIN PET309, MITOCHONDRIAL"/>
    <property type="match status" value="1"/>
</dbReference>
<evidence type="ECO:0000313" key="4">
    <source>
        <dbReference type="Proteomes" id="UP000654075"/>
    </source>
</evidence>
<feature type="repeat" description="PPR" evidence="1">
    <location>
        <begin position="404"/>
        <end position="438"/>
    </location>
</feature>
<feature type="repeat" description="PPR" evidence="1">
    <location>
        <begin position="331"/>
        <end position="365"/>
    </location>
</feature>
<dbReference type="EMBL" id="CAJNNV010009621">
    <property type="protein sequence ID" value="CAE8597598.1"/>
    <property type="molecule type" value="Genomic_DNA"/>
</dbReference>
<dbReference type="InterPro" id="IPR051114">
    <property type="entry name" value="Mito_RNA_Proc_CCM1"/>
</dbReference>
<dbReference type="NCBIfam" id="TIGR00756">
    <property type="entry name" value="PPR"/>
    <property type="match status" value="4"/>
</dbReference>
<dbReference type="Gene3D" id="1.25.40.10">
    <property type="entry name" value="Tetratricopeptide repeat domain"/>
    <property type="match status" value="4"/>
</dbReference>
<evidence type="ECO:0008006" key="5">
    <source>
        <dbReference type="Google" id="ProtNLM"/>
    </source>
</evidence>
<dbReference type="GO" id="GO:0003729">
    <property type="term" value="F:mRNA binding"/>
    <property type="evidence" value="ECO:0007669"/>
    <property type="project" value="TreeGrafter"/>
</dbReference>
<sequence length="716" mass="79993">MEQPRLKRQLRATSGRVAKLLLACCCLLLPWTSDVLLKGRLFAAPDAGRCFRRLLHHPRTTLRAAEPPTGSGSAAEDDFGDSVFGDLFDGTEPEENTRDFRDSMPRRTSLDQKAGQVPEEWGLEPDFEERAEGSSGEESYEGEEEDDEESQQPDPEVSDEEVDEFMAELAGRPAVAKEDNTVPIDPFGSDASLQLDTFQEMRLNPARGLLYQRGMPDQQMMLTLKDRLTMLRDFAQEGNWKRARYVMRGIWRKKRLRLPLGRVLWNTMIKAHANAGRPKAAESWVVDMLDRVFQPDIVSYNTLLECYGKRGEFLSAEKWLRRMRARGVQPNMFSYGAVASAYAKIGDLEGTQRVVSEIRNSGCEVDPSNTMPHNAILKLCAQAGKDVVAGRWFEKMLDDGVTPDGVSFLQMIKASAQAGDLEGAAEWLKRMNEAGIEARRQHFHAVMAGHAKISDLEGVEAWLRVMMDEGHRPDTCSYNILLSAASQGGNTEAAEGIMSRMKAAKIGADLITYSTLIGAFAEAANVTGARYWLFQGERDGLKPDVKCYNQAIKACSRAGNATMAEQLARRLLRYQLSPDSYTYNTLLSGFAKDGNWKSAEFWVDHLQRLARRKPEGFPLKQIGIAYSEVLLAHVRAGNLQAAKAWHLQMLGEGVEPDARCYTALARAHLEIGELEEAQLWTNRMNSWSNYRTPADLLESVYGEDVADSRMETASAP</sequence>
<feature type="repeat" description="PPR" evidence="1">
    <location>
        <begin position="474"/>
        <end position="508"/>
    </location>
</feature>
<dbReference type="GO" id="GO:0006396">
    <property type="term" value="P:RNA processing"/>
    <property type="evidence" value="ECO:0007669"/>
    <property type="project" value="TreeGrafter"/>
</dbReference>
<reference evidence="3" key="1">
    <citation type="submission" date="2021-02" db="EMBL/GenBank/DDBJ databases">
        <authorList>
            <person name="Dougan E. K."/>
            <person name="Rhodes N."/>
            <person name="Thang M."/>
            <person name="Chan C."/>
        </authorList>
    </citation>
    <scope>NUCLEOTIDE SEQUENCE</scope>
</reference>
<comment type="caution">
    <text evidence="3">The sequence shown here is derived from an EMBL/GenBank/DDBJ whole genome shotgun (WGS) entry which is preliminary data.</text>
</comment>
<evidence type="ECO:0000313" key="3">
    <source>
        <dbReference type="EMBL" id="CAE8597598.1"/>
    </source>
</evidence>
<dbReference type="InterPro" id="IPR011990">
    <property type="entry name" value="TPR-like_helical_dom_sf"/>
</dbReference>
<dbReference type="AlphaFoldDB" id="A0A813EB24"/>
<accession>A0A813EB24</accession>
<feature type="repeat" description="PPR" evidence="1">
    <location>
        <begin position="369"/>
        <end position="403"/>
    </location>
</feature>
<dbReference type="Pfam" id="PF13812">
    <property type="entry name" value="PPR_3"/>
    <property type="match status" value="2"/>
</dbReference>
<name>A0A813EB24_POLGL</name>
<dbReference type="GO" id="GO:0007005">
    <property type="term" value="P:mitochondrion organization"/>
    <property type="evidence" value="ECO:0007669"/>
    <property type="project" value="TreeGrafter"/>
</dbReference>
<keyword evidence="4" id="KW-1185">Reference proteome</keyword>
<dbReference type="Proteomes" id="UP000654075">
    <property type="component" value="Unassembled WGS sequence"/>
</dbReference>
<feature type="repeat" description="PPR" evidence="1">
    <location>
        <begin position="296"/>
        <end position="330"/>
    </location>
</feature>
<dbReference type="Pfam" id="PF13041">
    <property type="entry name" value="PPR_2"/>
    <property type="match status" value="2"/>
</dbReference>
<protein>
    <recommendedName>
        <fullName evidence="5">Pentacotripeptide-repeat region of PRORP domain-containing protein</fullName>
    </recommendedName>
</protein>